<dbReference type="RefSeq" id="WP_188528546.1">
    <property type="nucleotide sequence ID" value="NZ_BMGI01000004.1"/>
</dbReference>
<feature type="compositionally biased region" description="Low complexity" evidence="1">
    <location>
        <begin position="121"/>
        <end position="136"/>
    </location>
</feature>
<sequence>MNKTWITLILLIAVAIGGYAWWATQDGNLTEDETPVMTPEATEPADEPEAEPEADEDASMLDDATGAAQDAADAMADTASDATDAMNDAASDAVDSAMDTAGEAASDAMDSMSDAVDDTADTTGETAAEAAETGTESAMSITDLLTVENFDAEKITMMIDQSDLGEAQKATLKSAVESAGDSPEEIEAVIDQIKQAMGI</sequence>
<keyword evidence="3" id="KW-1185">Reference proteome</keyword>
<dbReference type="Gene3D" id="1.10.287.700">
    <property type="entry name" value="Helix hairpin bin"/>
    <property type="match status" value="1"/>
</dbReference>
<dbReference type="Proteomes" id="UP000617355">
    <property type="component" value="Unassembled WGS sequence"/>
</dbReference>
<organism evidence="2 3">
    <name type="scientific">Sinisalibacter lacisalsi</name>
    <dbReference type="NCBI Taxonomy" id="1526570"/>
    <lineage>
        <taxon>Bacteria</taxon>
        <taxon>Pseudomonadati</taxon>
        <taxon>Pseudomonadota</taxon>
        <taxon>Alphaproteobacteria</taxon>
        <taxon>Rhodobacterales</taxon>
        <taxon>Roseobacteraceae</taxon>
        <taxon>Sinisalibacter</taxon>
    </lineage>
</organism>
<gene>
    <name evidence="2" type="ORF">GCM10011358_26640</name>
</gene>
<evidence type="ECO:0000313" key="3">
    <source>
        <dbReference type="Proteomes" id="UP000617355"/>
    </source>
</evidence>
<evidence type="ECO:0000313" key="2">
    <source>
        <dbReference type="EMBL" id="GGD41427.1"/>
    </source>
</evidence>
<feature type="region of interest" description="Disordered" evidence="1">
    <location>
        <begin position="30"/>
        <end position="86"/>
    </location>
</feature>
<feature type="region of interest" description="Disordered" evidence="1">
    <location>
        <begin position="114"/>
        <end position="136"/>
    </location>
</feature>
<comment type="caution">
    <text evidence="2">The sequence shown here is derived from an EMBL/GenBank/DDBJ whole genome shotgun (WGS) entry which is preliminary data.</text>
</comment>
<protein>
    <recommendedName>
        <fullName evidence="4">Translation initiation factor 3</fullName>
    </recommendedName>
</protein>
<dbReference type="EMBL" id="BMGI01000004">
    <property type="protein sequence ID" value="GGD41427.1"/>
    <property type="molecule type" value="Genomic_DNA"/>
</dbReference>
<feature type="compositionally biased region" description="Acidic residues" evidence="1">
    <location>
        <begin position="43"/>
        <end position="60"/>
    </location>
</feature>
<accession>A0ABQ1QQW7</accession>
<reference evidence="3" key="1">
    <citation type="journal article" date="2019" name="Int. J. Syst. Evol. Microbiol.">
        <title>The Global Catalogue of Microorganisms (GCM) 10K type strain sequencing project: providing services to taxonomists for standard genome sequencing and annotation.</title>
        <authorList>
            <consortium name="The Broad Institute Genomics Platform"/>
            <consortium name="The Broad Institute Genome Sequencing Center for Infectious Disease"/>
            <person name="Wu L."/>
            <person name="Ma J."/>
        </authorList>
    </citation>
    <scope>NUCLEOTIDE SEQUENCE [LARGE SCALE GENOMIC DNA]</scope>
    <source>
        <strain evidence="3">CGMCC 1.12922</strain>
    </source>
</reference>
<feature type="compositionally biased region" description="Low complexity" evidence="1">
    <location>
        <begin position="62"/>
        <end position="86"/>
    </location>
</feature>
<evidence type="ECO:0000256" key="1">
    <source>
        <dbReference type="SAM" id="MobiDB-lite"/>
    </source>
</evidence>
<proteinExistence type="predicted"/>
<evidence type="ECO:0008006" key="4">
    <source>
        <dbReference type="Google" id="ProtNLM"/>
    </source>
</evidence>
<name>A0ABQ1QQW7_9RHOB</name>